<evidence type="ECO:0000313" key="2">
    <source>
        <dbReference type="EMBL" id="MBB6212163.1"/>
    </source>
</evidence>
<protein>
    <submittedName>
        <fullName evidence="2">DNA-binding XRE family transcriptional regulator</fullName>
    </submittedName>
</protein>
<gene>
    <name evidence="2" type="ORF">FHS48_003612</name>
</gene>
<dbReference type="InterPro" id="IPR001387">
    <property type="entry name" value="Cro/C1-type_HTH"/>
</dbReference>
<reference evidence="2 3" key="1">
    <citation type="submission" date="2020-08" db="EMBL/GenBank/DDBJ databases">
        <title>Genomic Encyclopedia of Type Strains, Phase IV (KMG-IV): sequencing the most valuable type-strain genomes for metagenomic binning, comparative biology and taxonomic classification.</title>
        <authorList>
            <person name="Goeker M."/>
        </authorList>
    </citation>
    <scope>NUCLEOTIDE SEQUENCE [LARGE SCALE GENOMIC DNA]</scope>
    <source>
        <strain evidence="2 3">DSM 11590</strain>
    </source>
</reference>
<keyword evidence="2" id="KW-0238">DNA-binding</keyword>
<dbReference type="Gene3D" id="1.10.260.40">
    <property type="entry name" value="lambda repressor-like DNA-binding domains"/>
    <property type="match status" value="1"/>
</dbReference>
<comment type="caution">
    <text evidence="2">The sequence shown here is derived from an EMBL/GenBank/DDBJ whole genome shotgun (WGS) entry which is preliminary data.</text>
</comment>
<feature type="domain" description="HTH cro/C1-type" evidence="1">
    <location>
        <begin position="575"/>
        <end position="614"/>
    </location>
</feature>
<dbReference type="Proteomes" id="UP000544872">
    <property type="component" value="Unassembled WGS sequence"/>
</dbReference>
<dbReference type="RefSeq" id="WP_311769161.1">
    <property type="nucleotide sequence ID" value="NZ_JACIIX010000018.1"/>
</dbReference>
<evidence type="ECO:0000313" key="3">
    <source>
        <dbReference type="Proteomes" id="UP000544872"/>
    </source>
</evidence>
<dbReference type="GO" id="GO:0003677">
    <property type="term" value="F:DNA binding"/>
    <property type="evidence" value="ECO:0007669"/>
    <property type="project" value="UniProtKB-KW"/>
</dbReference>
<keyword evidence="3" id="KW-1185">Reference proteome</keyword>
<dbReference type="Pfam" id="PF13560">
    <property type="entry name" value="HTH_31"/>
    <property type="match status" value="1"/>
</dbReference>
<accession>A0A7X0DNH9</accession>
<dbReference type="EMBL" id="JACIIX010000018">
    <property type="protein sequence ID" value="MBB6212163.1"/>
    <property type="molecule type" value="Genomic_DNA"/>
</dbReference>
<name>A0A7X0DNH9_NOVIT</name>
<dbReference type="SUPFAM" id="SSF47413">
    <property type="entry name" value="lambda repressor-like DNA-binding domains"/>
    <property type="match status" value="1"/>
</dbReference>
<dbReference type="InterPro" id="IPR010982">
    <property type="entry name" value="Lambda_DNA-bd_dom_sf"/>
</dbReference>
<organism evidence="2 3">
    <name type="scientific">Novispirillum itersonii</name>
    <name type="common">Aquaspirillum itersonii</name>
    <dbReference type="NCBI Taxonomy" id="189"/>
    <lineage>
        <taxon>Bacteria</taxon>
        <taxon>Pseudomonadati</taxon>
        <taxon>Pseudomonadota</taxon>
        <taxon>Alphaproteobacteria</taxon>
        <taxon>Rhodospirillales</taxon>
        <taxon>Novispirillaceae</taxon>
        <taxon>Novispirillum</taxon>
    </lineage>
</organism>
<evidence type="ECO:0000259" key="1">
    <source>
        <dbReference type="PROSITE" id="PS50943"/>
    </source>
</evidence>
<dbReference type="AlphaFoldDB" id="A0A7X0DNH9"/>
<dbReference type="PROSITE" id="PS50943">
    <property type="entry name" value="HTH_CROC1"/>
    <property type="match status" value="1"/>
</dbReference>
<sequence>MAKAPRPDPVKIILPDGRKVVVDGTSPRVEVDRQPLLAGVATVATGLALMAEQGEWDADSAELSLLRALESGRDGVMEALVAVIQKNLIECYIKETHEDPGEKAIMFQRAQPMCRKMAEDMVAENAYLEKLARWIALNVSSWGQEEDRDVMPVSAEMITGLISTYAEDAAQAIAELLSPPHKPLQYLEEILGIREASGAGRADLPRDMLVVLSSGHFQSLREALYKNTFRKVDGTPWPTAELSRGGAKGYAQLRPAVVEQDPHLPREQVQAWAQTMWRQQSELSDIDADALDALCAIYLSQARSPDDGAVADVDEILAMRGLKPKRGGQGRRGGYEPEQREEILRALTHIQNVWLNIAEVKVYETDPKGGKSRRPVTKTLQSRPFIITDRMGQIRLDGYMDVERFVFRPGKAFASFLFGTGRQTGLLFQKALQYDPYRRKWEKRLTRYVSWHWRAIARTGQFVQIYRIQTLLEAVGEDLNDRYPSKTRSRLEKALDQLLEDRVIAGWQYDRWNEAITEKRGWGADWLTATIAIEAPDELKEYYKQLAQARPDAAPPQVISVKAPAGDAEALGERIRQHRRKTGQSQLQVSEFLGIQQGYLSKLERGKAIPSPKLRSALNEWLESDG</sequence>
<proteinExistence type="predicted"/>
<dbReference type="CDD" id="cd00093">
    <property type="entry name" value="HTH_XRE"/>
    <property type="match status" value="1"/>
</dbReference>